<evidence type="ECO:0000313" key="4">
    <source>
        <dbReference type="Proteomes" id="UP000319263"/>
    </source>
</evidence>
<dbReference type="Proteomes" id="UP000319263">
    <property type="component" value="Chromosome"/>
</dbReference>
<feature type="transmembrane region" description="Helical" evidence="2">
    <location>
        <begin position="121"/>
        <end position="139"/>
    </location>
</feature>
<evidence type="ECO:0000256" key="2">
    <source>
        <dbReference type="SAM" id="Phobius"/>
    </source>
</evidence>
<feature type="compositionally biased region" description="Basic and acidic residues" evidence="1">
    <location>
        <begin position="256"/>
        <end position="278"/>
    </location>
</feature>
<keyword evidence="4" id="KW-1185">Reference proteome</keyword>
<dbReference type="AlphaFoldDB" id="A0A516Q3J5"/>
<keyword evidence="2" id="KW-0812">Transmembrane</keyword>
<evidence type="ECO:0000313" key="3">
    <source>
        <dbReference type="EMBL" id="QDP98000.1"/>
    </source>
</evidence>
<organism evidence="3 4">
    <name type="scientific">Microlunatus elymi</name>
    <dbReference type="NCBI Taxonomy" id="2596828"/>
    <lineage>
        <taxon>Bacteria</taxon>
        <taxon>Bacillati</taxon>
        <taxon>Actinomycetota</taxon>
        <taxon>Actinomycetes</taxon>
        <taxon>Propionibacteriales</taxon>
        <taxon>Propionibacteriaceae</taxon>
        <taxon>Microlunatus</taxon>
    </lineage>
</organism>
<sequence length="278" mass="30227">MGTTGLIYAAIAFAWLAYLIPNYLRRKEQATASEETDPNERFSDSVRIIRSGSAPLLDQDLAVMPEVEVSTPLTRRAAIREIRRLEQSAAGRRRRVLSVLMILVTAAVAVCVAELVPWWVVAIPGGLVVAFFGVSRFTVAAMRRDLDARYEEIRKGSDESTVLLNRQEVARLISDAAAAPGQSKAKAKAKSGGLWDPLPITMPTYVSKPLAPRTVRTIDLSSPELTVPVRTEGPVTADRPTPQPVAQPDQVVAVKKSGERTELSGSETDREIGRAVGE</sequence>
<dbReference type="OrthoDB" id="3218604at2"/>
<dbReference type="RefSeq" id="WP_143987947.1">
    <property type="nucleotide sequence ID" value="NZ_CP041692.1"/>
</dbReference>
<keyword evidence="2" id="KW-1133">Transmembrane helix</keyword>
<proteinExistence type="predicted"/>
<protein>
    <submittedName>
        <fullName evidence="3">Uncharacterized protein</fullName>
    </submittedName>
</protein>
<feature type="region of interest" description="Disordered" evidence="1">
    <location>
        <begin position="222"/>
        <end position="278"/>
    </location>
</feature>
<reference evidence="3 4" key="1">
    <citation type="submission" date="2019-07" db="EMBL/GenBank/DDBJ databases">
        <title>Microlunatus dokdonensis sp. nov. isolated from the rhizospheric soil of the wild plant Elymus tsukushiensis.</title>
        <authorList>
            <person name="Ghim S.-Y."/>
            <person name="Hwang Y.-J."/>
            <person name="Son J.-S."/>
            <person name="Shin J.-H."/>
        </authorList>
    </citation>
    <scope>NUCLEOTIDE SEQUENCE [LARGE SCALE GENOMIC DNA]</scope>
    <source>
        <strain evidence="3 4">KUDC0627</strain>
    </source>
</reference>
<dbReference type="KEGG" id="mik:FOE78_20735"/>
<feature type="transmembrane region" description="Helical" evidence="2">
    <location>
        <begin position="96"/>
        <end position="115"/>
    </location>
</feature>
<dbReference type="EMBL" id="CP041692">
    <property type="protein sequence ID" value="QDP98000.1"/>
    <property type="molecule type" value="Genomic_DNA"/>
</dbReference>
<feature type="transmembrane region" description="Helical" evidence="2">
    <location>
        <begin position="6"/>
        <end position="24"/>
    </location>
</feature>
<gene>
    <name evidence="3" type="ORF">FOE78_20735</name>
</gene>
<feature type="compositionally biased region" description="Low complexity" evidence="1">
    <location>
        <begin position="244"/>
        <end position="254"/>
    </location>
</feature>
<name>A0A516Q3J5_9ACTN</name>
<accession>A0A516Q3J5</accession>
<evidence type="ECO:0000256" key="1">
    <source>
        <dbReference type="SAM" id="MobiDB-lite"/>
    </source>
</evidence>
<keyword evidence="2" id="KW-0472">Membrane</keyword>